<feature type="transmembrane region" description="Helical" evidence="1">
    <location>
        <begin position="332"/>
        <end position="356"/>
    </location>
</feature>
<accession>A0A3N2D0K3</accession>
<feature type="transmembrane region" description="Helical" evidence="1">
    <location>
        <begin position="255"/>
        <end position="273"/>
    </location>
</feature>
<protein>
    <recommendedName>
        <fullName evidence="4">FtsX-like permease family protein</fullName>
    </recommendedName>
</protein>
<evidence type="ECO:0000256" key="1">
    <source>
        <dbReference type="SAM" id="Phobius"/>
    </source>
</evidence>
<reference evidence="2 3" key="1">
    <citation type="submission" date="2018-11" db="EMBL/GenBank/DDBJ databases">
        <title>Sequencing the genomes of 1000 actinobacteria strains.</title>
        <authorList>
            <person name="Klenk H.-P."/>
        </authorList>
    </citation>
    <scope>NUCLEOTIDE SEQUENCE [LARGE SCALE GENOMIC DNA]</scope>
    <source>
        <strain evidence="2 3">DSM 13521</strain>
    </source>
</reference>
<dbReference type="AlphaFoldDB" id="A0A3N2D0K3"/>
<evidence type="ECO:0000313" key="2">
    <source>
        <dbReference type="EMBL" id="ROR93273.1"/>
    </source>
</evidence>
<name>A0A3N2D0K3_9MICO</name>
<keyword evidence="1" id="KW-0472">Membrane</keyword>
<keyword evidence="1" id="KW-1133">Transmembrane helix</keyword>
<keyword evidence="1" id="KW-0812">Transmembrane</keyword>
<sequence length="369" mass="38531">MTRAWPDLLAVREGAENARAGRRSSLLLSVSVAMVVCVIGVASAMEVSTIVRAEQRWIDDGAFVFVVEPASTDAGAAIDVRRCDALSQVDGIDAAFSADVTDTTGGPDWAPGTEATVTRVSPGAYDFFCLTPPSRPGVLVSVDSATTSGIGAGEAVRFVMHDRGGSSYPADVVAVLFDGASVAERLSGTYLLPDAISGSSSQCYVRTDPAHADAVKSYVADALTGETDVPPLVIPRLADSAYRTDFADAYESRTLAFGWALGSALLVLLWSTAQWTRRGREAIYATFGVHARARVLMHLAEWGTLSGVGAVWGWATAVCLAIGLGADTRVSLVHITAHAVAALATATGGVVLVALFPARTLLEALKDRS</sequence>
<organism evidence="2 3">
    <name type="scientific">Salana multivorans</name>
    <dbReference type="NCBI Taxonomy" id="120377"/>
    <lineage>
        <taxon>Bacteria</taxon>
        <taxon>Bacillati</taxon>
        <taxon>Actinomycetota</taxon>
        <taxon>Actinomycetes</taxon>
        <taxon>Micrococcales</taxon>
        <taxon>Beutenbergiaceae</taxon>
        <taxon>Salana</taxon>
    </lineage>
</organism>
<feature type="transmembrane region" description="Helical" evidence="1">
    <location>
        <begin position="26"/>
        <end position="45"/>
    </location>
</feature>
<dbReference type="RefSeq" id="WP_123740256.1">
    <property type="nucleotide sequence ID" value="NZ_RKHQ01000002.1"/>
</dbReference>
<dbReference type="OrthoDB" id="5137886at2"/>
<gene>
    <name evidence="2" type="ORF">EDD28_2681</name>
</gene>
<evidence type="ECO:0000313" key="3">
    <source>
        <dbReference type="Proteomes" id="UP000275356"/>
    </source>
</evidence>
<evidence type="ECO:0008006" key="4">
    <source>
        <dbReference type="Google" id="ProtNLM"/>
    </source>
</evidence>
<comment type="caution">
    <text evidence="2">The sequence shown here is derived from an EMBL/GenBank/DDBJ whole genome shotgun (WGS) entry which is preliminary data.</text>
</comment>
<keyword evidence="3" id="KW-1185">Reference proteome</keyword>
<proteinExistence type="predicted"/>
<dbReference type="EMBL" id="RKHQ01000002">
    <property type="protein sequence ID" value="ROR93273.1"/>
    <property type="molecule type" value="Genomic_DNA"/>
</dbReference>
<dbReference type="Proteomes" id="UP000275356">
    <property type="component" value="Unassembled WGS sequence"/>
</dbReference>
<feature type="transmembrane region" description="Helical" evidence="1">
    <location>
        <begin position="302"/>
        <end position="326"/>
    </location>
</feature>